<dbReference type="SUPFAM" id="SSF56563">
    <property type="entry name" value="Major capsid protein gp5"/>
    <property type="match status" value="1"/>
</dbReference>
<evidence type="ECO:0000259" key="5">
    <source>
        <dbReference type="Pfam" id="PF04586"/>
    </source>
</evidence>
<organism evidence="6">
    <name type="scientific">Streptomyces sp. NBC_00003</name>
    <dbReference type="NCBI Taxonomy" id="2903608"/>
    <lineage>
        <taxon>Bacteria</taxon>
        <taxon>Bacillati</taxon>
        <taxon>Actinomycetota</taxon>
        <taxon>Actinomycetes</taxon>
        <taxon>Kitasatosporales</taxon>
        <taxon>Streptomycetaceae</taxon>
        <taxon>Streptomyces</taxon>
    </lineage>
</organism>
<reference evidence="6" key="1">
    <citation type="submission" date="2022-10" db="EMBL/GenBank/DDBJ databases">
        <title>The complete genomes of actinobacterial strains from the NBC collection.</title>
        <authorList>
            <person name="Joergensen T.S."/>
            <person name="Alvarez Arevalo M."/>
            <person name="Sterndorff E.B."/>
            <person name="Faurdal D."/>
            <person name="Vuksanovic O."/>
            <person name="Mourched A.-S."/>
            <person name="Charusanti P."/>
            <person name="Shaw S."/>
            <person name="Blin K."/>
            <person name="Weber T."/>
        </authorList>
    </citation>
    <scope>NUCLEOTIDE SEQUENCE</scope>
    <source>
        <strain evidence="6">NBC_00003</strain>
    </source>
</reference>
<evidence type="ECO:0000256" key="2">
    <source>
        <dbReference type="ARBA" id="ARBA00022670"/>
    </source>
</evidence>
<keyword evidence="1" id="KW-1188">Viral release from host cell</keyword>
<dbReference type="EMBL" id="CP108318">
    <property type="protein sequence ID" value="WTW63508.1"/>
    <property type="molecule type" value="Genomic_DNA"/>
</dbReference>
<protein>
    <submittedName>
        <fullName evidence="6">HK97 family phage prohead protease</fullName>
    </submittedName>
</protein>
<evidence type="ECO:0000256" key="3">
    <source>
        <dbReference type="ARBA" id="ARBA00022801"/>
    </source>
</evidence>
<proteinExistence type="predicted"/>
<feature type="domain" description="Prohead serine protease" evidence="5">
    <location>
        <begin position="52"/>
        <end position="163"/>
    </location>
</feature>
<dbReference type="Gene3D" id="3.30.2400.10">
    <property type="entry name" value="Major capsid protein gp5"/>
    <property type="match status" value="1"/>
</dbReference>
<sequence>MTCQLTAADGVDDEHQDQAAEPPKRERTIGGQILEYGVRAHPGGPFSGVTFAPGSLAAEQDLTRVKLLRDHDTAQPLGVLSALDDSETGADATFRLGRHQAADDALSLAADGVLDGLSVGVEPIEWTEDDDDQGVTVTRAALREVSLVALPAYTNARATRVTATAERNSAMPTEPTTPPPPAPDAPVEAVEETVRRIMAELRAPAQAAPLTAPEVTASFETAAAHHPARVIDRDGYGRSLPGIVVGRERVDAADYLAASLDLMVNGNREPFERVARVISAATANETTDMVPGILPQVIVGPIQDQLGRLRPVWNSLAPRTMPATSNKFERLRITQHTKVDQQANEMDELATQQLKVSAEDVPKSTYGGWVNISRQVTDWTNPGALSLIIEDLTSNLMRQAETRACADLVATAGTPVDVDLTDPAALNAAVYTAAAKVYQPHDNPPDRVWMSPDIWALLGSHVDENKRPLFPVLSPSNALGSVRPTDPSGGDFGGLRIVVGGKLPAGTLIVGVSEAVEVYEDLRGMLQAVEPSVLGTQIATYGYLATYPAQPGELAPLKQKAKPGGSK</sequence>
<feature type="region of interest" description="Disordered" evidence="4">
    <location>
        <begin position="162"/>
        <end position="186"/>
    </location>
</feature>
<dbReference type="GO" id="GO:0008233">
    <property type="term" value="F:peptidase activity"/>
    <property type="evidence" value="ECO:0007669"/>
    <property type="project" value="UniProtKB-KW"/>
</dbReference>
<keyword evidence="2 6" id="KW-0645">Protease</keyword>
<gene>
    <name evidence="6" type="ORF">OG549_24245</name>
</gene>
<feature type="region of interest" description="Disordered" evidence="4">
    <location>
        <begin position="1"/>
        <end position="28"/>
    </location>
</feature>
<evidence type="ECO:0000313" key="6">
    <source>
        <dbReference type="EMBL" id="WTW63508.1"/>
    </source>
</evidence>
<feature type="compositionally biased region" description="Pro residues" evidence="4">
    <location>
        <begin position="175"/>
        <end position="184"/>
    </location>
</feature>
<name>A0AAU2V7R5_9ACTN</name>
<accession>A0AAU2V7R5</accession>
<dbReference type="Gene3D" id="3.30.2320.10">
    <property type="entry name" value="hypothetical protein PF0899 domain"/>
    <property type="match status" value="1"/>
</dbReference>
<dbReference type="InterPro" id="IPR054613">
    <property type="entry name" value="Peptidase_S78_dom"/>
</dbReference>
<feature type="compositionally biased region" description="Basic and acidic residues" evidence="4">
    <location>
        <begin position="16"/>
        <end position="28"/>
    </location>
</feature>
<keyword evidence="3" id="KW-0378">Hydrolase</keyword>
<evidence type="ECO:0000256" key="4">
    <source>
        <dbReference type="SAM" id="MobiDB-lite"/>
    </source>
</evidence>
<dbReference type="AlphaFoldDB" id="A0AAU2V7R5"/>
<dbReference type="Pfam" id="PF04586">
    <property type="entry name" value="Peptidase_S78"/>
    <property type="match status" value="1"/>
</dbReference>
<evidence type="ECO:0000256" key="1">
    <source>
        <dbReference type="ARBA" id="ARBA00022612"/>
    </source>
</evidence>
<dbReference type="GO" id="GO:0006508">
    <property type="term" value="P:proteolysis"/>
    <property type="evidence" value="ECO:0007669"/>
    <property type="project" value="UniProtKB-KW"/>
</dbReference>